<protein>
    <recommendedName>
        <fullName evidence="5">ShKT domain-containing protein</fullName>
    </recommendedName>
</protein>
<feature type="compositionally biased region" description="Polar residues" evidence="1">
    <location>
        <begin position="171"/>
        <end position="183"/>
    </location>
</feature>
<dbReference type="Proteomes" id="UP000186817">
    <property type="component" value="Unassembled WGS sequence"/>
</dbReference>
<evidence type="ECO:0008006" key="5">
    <source>
        <dbReference type="Google" id="ProtNLM"/>
    </source>
</evidence>
<feature type="chain" id="PRO_5012706101" description="ShKT domain-containing protein" evidence="2">
    <location>
        <begin position="21"/>
        <end position="434"/>
    </location>
</feature>
<feature type="region of interest" description="Disordered" evidence="1">
    <location>
        <begin position="163"/>
        <end position="217"/>
    </location>
</feature>
<proteinExistence type="predicted"/>
<reference evidence="3 4" key="1">
    <citation type="submission" date="2016-02" db="EMBL/GenBank/DDBJ databases">
        <title>Genome analysis of coral dinoflagellate symbionts highlights evolutionary adaptations to a symbiotic lifestyle.</title>
        <authorList>
            <person name="Aranda M."/>
            <person name="Li Y."/>
            <person name="Liew Y.J."/>
            <person name="Baumgarten S."/>
            <person name="Simakov O."/>
            <person name="Wilson M."/>
            <person name="Piel J."/>
            <person name="Ashoor H."/>
            <person name="Bougouffa S."/>
            <person name="Bajic V.B."/>
            <person name="Ryu T."/>
            <person name="Ravasi T."/>
            <person name="Bayer T."/>
            <person name="Micklem G."/>
            <person name="Kim H."/>
            <person name="Bhak J."/>
            <person name="Lajeunesse T.C."/>
            <person name="Voolstra C.R."/>
        </authorList>
    </citation>
    <scope>NUCLEOTIDE SEQUENCE [LARGE SCALE GENOMIC DNA]</scope>
    <source>
        <strain evidence="3 4">CCMP2467</strain>
    </source>
</reference>
<dbReference type="AlphaFoldDB" id="A0A1Q9DPL2"/>
<name>A0A1Q9DPL2_SYMMI</name>
<evidence type="ECO:0000256" key="1">
    <source>
        <dbReference type="SAM" id="MobiDB-lite"/>
    </source>
</evidence>
<evidence type="ECO:0000256" key="2">
    <source>
        <dbReference type="SAM" id="SignalP"/>
    </source>
</evidence>
<dbReference type="OrthoDB" id="434646at2759"/>
<feature type="compositionally biased region" description="Low complexity" evidence="1">
    <location>
        <begin position="203"/>
        <end position="217"/>
    </location>
</feature>
<comment type="caution">
    <text evidence="3">The sequence shown here is derived from an EMBL/GenBank/DDBJ whole genome shotgun (WGS) entry which is preliminary data.</text>
</comment>
<evidence type="ECO:0000313" key="3">
    <source>
        <dbReference type="EMBL" id="OLP97101.1"/>
    </source>
</evidence>
<evidence type="ECO:0000313" key="4">
    <source>
        <dbReference type="Proteomes" id="UP000186817"/>
    </source>
</evidence>
<keyword evidence="4" id="KW-1185">Reference proteome</keyword>
<keyword evidence="2" id="KW-0732">Signal</keyword>
<dbReference type="EMBL" id="LSRX01000446">
    <property type="protein sequence ID" value="OLP97101.1"/>
    <property type="molecule type" value="Genomic_DNA"/>
</dbReference>
<feature type="signal peptide" evidence="2">
    <location>
        <begin position="1"/>
        <end position="20"/>
    </location>
</feature>
<gene>
    <name evidence="3" type="ORF">AK812_SmicGene20620</name>
</gene>
<sequence length="434" mass="46454">MLRNWVLPVVLALQVQVGQQQTTLDPCSPDLPNRALGCPPLEEVIECTYSGKHCYLYDALEPFCVEPLLFFESPFGGRRAEGPPVCTTTTTATYTVTLTMTQTVTGFTTTRPPAVECRDFCYDNSHPWLVKCGWSACASCGECASIILPSTSAESTSGMLVVTARPDRRNTTLPPTTQRPSSTGAGNAGGGGPVFEDDGSLEDAANSDQTTDAASTSSTRELESKTCLQLCYNAIDYLGWPTLCTWATCVTCPECSGTTVTATTTTEVLPPTFTLTTTFISGTTGISSTTSTMTRTASSTTSWTTTWTSTITSTTTDRACASPSPVLSSIARNKEFCANLSAGDFCVAQIQDHPCLYDGDLYLECPRNNILYREPRLLRGEYQTKCRICGFADNDWQDTDPQAGSGVSNVVVATVAPRLLSKRVLASTLVTGPA</sequence>
<organism evidence="3 4">
    <name type="scientific">Symbiodinium microadriaticum</name>
    <name type="common">Dinoflagellate</name>
    <name type="synonym">Zooxanthella microadriatica</name>
    <dbReference type="NCBI Taxonomy" id="2951"/>
    <lineage>
        <taxon>Eukaryota</taxon>
        <taxon>Sar</taxon>
        <taxon>Alveolata</taxon>
        <taxon>Dinophyceae</taxon>
        <taxon>Suessiales</taxon>
        <taxon>Symbiodiniaceae</taxon>
        <taxon>Symbiodinium</taxon>
    </lineage>
</organism>
<accession>A0A1Q9DPL2</accession>